<name>L8WUC0_THACA</name>
<accession>L8WUC0</accession>
<feature type="compositionally biased region" description="Acidic residues" evidence="1">
    <location>
        <begin position="14"/>
        <end position="24"/>
    </location>
</feature>
<evidence type="ECO:0000313" key="2">
    <source>
        <dbReference type="EMBL" id="ELU40343.1"/>
    </source>
</evidence>
<keyword evidence="3" id="KW-1185">Reference proteome</keyword>
<comment type="caution">
    <text evidence="2">The sequence shown here is derived from an EMBL/GenBank/DDBJ whole genome shotgun (WGS) entry which is preliminary data.</text>
</comment>
<dbReference type="OrthoDB" id="411251at2759"/>
<dbReference type="Proteomes" id="UP000011668">
    <property type="component" value="Unassembled WGS sequence"/>
</dbReference>
<proteinExistence type="predicted"/>
<evidence type="ECO:0000256" key="1">
    <source>
        <dbReference type="SAM" id="MobiDB-lite"/>
    </source>
</evidence>
<sequence length="341" mass="36880">MSASPAPPQQYIVADDDDVNDEDIPGFTQPSVHGGQLPPTPGARAPLEPVILTPNPALSGNIGSSSGTSTEGQSNSTRQQYGGVRLETRYTCSFLALRPHDSPFFNRYTGADTLDEPVTATIVEYGALPLPMFEIAQRLGPLGALGTTYAITWRLHRSGRHCLDRVACSYPEFNDLVPAAVNFLDGTKLEQQRRGRTDSHDPRFAMYGLFIDISTICGPANSDYICRVEKQDSTKPGIYLSVLDLGSSVVTKLQNGSGIVTAFLKSGQGPIDEWDSKPIIATLHWRGVQACGASLQMAQLLEKGGKEGMARFKRSHPDHTMQKPNLVVLTLGPPVVETTTL</sequence>
<protein>
    <submittedName>
        <fullName evidence="2">Uncharacterized protein</fullName>
    </submittedName>
</protein>
<dbReference type="EMBL" id="AFRT01001444">
    <property type="protein sequence ID" value="ELU40343.1"/>
    <property type="molecule type" value="Genomic_DNA"/>
</dbReference>
<dbReference type="HOGENOM" id="CLU_814266_0_0_1"/>
<evidence type="ECO:0000313" key="3">
    <source>
        <dbReference type="Proteomes" id="UP000011668"/>
    </source>
</evidence>
<feature type="region of interest" description="Disordered" evidence="1">
    <location>
        <begin position="1"/>
        <end position="80"/>
    </location>
</feature>
<dbReference type="AlphaFoldDB" id="L8WUC0"/>
<reference evidence="2 3" key="1">
    <citation type="journal article" date="2013" name="Nat. Commun.">
        <title>The evolution and pathogenic mechanisms of the rice sheath blight pathogen.</title>
        <authorList>
            <person name="Zheng A."/>
            <person name="Lin R."/>
            <person name="Xu L."/>
            <person name="Qin P."/>
            <person name="Tang C."/>
            <person name="Ai P."/>
            <person name="Zhang D."/>
            <person name="Liu Y."/>
            <person name="Sun Z."/>
            <person name="Feng H."/>
            <person name="Wang Y."/>
            <person name="Chen Y."/>
            <person name="Liang X."/>
            <person name="Fu R."/>
            <person name="Li Q."/>
            <person name="Zhang J."/>
            <person name="Yu X."/>
            <person name="Xie Z."/>
            <person name="Ding L."/>
            <person name="Guan P."/>
            <person name="Tang J."/>
            <person name="Liang Y."/>
            <person name="Wang S."/>
            <person name="Deng Q."/>
            <person name="Li S."/>
            <person name="Zhu J."/>
            <person name="Wang L."/>
            <person name="Liu H."/>
            <person name="Li P."/>
        </authorList>
    </citation>
    <scope>NUCLEOTIDE SEQUENCE [LARGE SCALE GENOMIC DNA]</scope>
    <source>
        <strain evidence="3">AG-1 IA</strain>
    </source>
</reference>
<organism evidence="2 3">
    <name type="scientific">Thanatephorus cucumeris (strain AG1-IA)</name>
    <name type="common">Rice sheath blight fungus</name>
    <name type="synonym">Rhizoctonia solani</name>
    <dbReference type="NCBI Taxonomy" id="983506"/>
    <lineage>
        <taxon>Eukaryota</taxon>
        <taxon>Fungi</taxon>
        <taxon>Dikarya</taxon>
        <taxon>Basidiomycota</taxon>
        <taxon>Agaricomycotina</taxon>
        <taxon>Agaricomycetes</taxon>
        <taxon>Cantharellales</taxon>
        <taxon>Ceratobasidiaceae</taxon>
        <taxon>Rhizoctonia</taxon>
        <taxon>Rhizoctonia solani AG-1</taxon>
    </lineage>
</organism>
<gene>
    <name evidence="2" type="ORF">AG1IA_05613</name>
</gene>
<feature type="compositionally biased region" description="Low complexity" evidence="1">
    <location>
        <begin position="59"/>
        <end position="77"/>
    </location>
</feature>
<dbReference type="STRING" id="983506.L8WUC0"/>